<dbReference type="EMBL" id="PQXO01000299">
    <property type="protein sequence ID" value="TGO86478.1"/>
    <property type="molecule type" value="Genomic_DNA"/>
</dbReference>
<gene>
    <name evidence="1" type="ORF">BPOR_0300g00070</name>
</gene>
<sequence>MAIEKYHNKAESRSDGTVKNITKPIHKEIDTTNHDIMVFDCSIHELYQRELSDPYFLLALGLRRLNSRSLSLGYCLFSRLSQIDMQLWTQRAGYLFDARHAEIGGTVRKERHWKEDW</sequence>
<dbReference type="AlphaFoldDB" id="A0A4Z1KLM1"/>
<dbReference type="Proteomes" id="UP000297280">
    <property type="component" value="Unassembled WGS sequence"/>
</dbReference>
<keyword evidence="2" id="KW-1185">Reference proteome</keyword>
<name>A0A4Z1KLM1_9HELO</name>
<protein>
    <submittedName>
        <fullName evidence="1">Uncharacterized protein</fullName>
    </submittedName>
</protein>
<comment type="caution">
    <text evidence="1">The sequence shown here is derived from an EMBL/GenBank/DDBJ whole genome shotgun (WGS) entry which is preliminary data.</text>
</comment>
<proteinExistence type="predicted"/>
<reference evidence="1 2" key="1">
    <citation type="submission" date="2017-12" db="EMBL/GenBank/DDBJ databases">
        <title>Comparative genomics of Botrytis spp.</title>
        <authorList>
            <person name="Valero-Jimenez C.A."/>
            <person name="Tapia P."/>
            <person name="Veloso J."/>
            <person name="Silva-Moreno E."/>
            <person name="Staats M."/>
            <person name="Valdes J.H."/>
            <person name="Van Kan J.A.L."/>
        </authorList>
    </citation>
    <scope>NUCLEOTIDE SEQUENCE [LARGE SCALE GENOMIC DNA]</scope>
    <source>
        <strain evidence="1 2">MUCL3349</strain>
    </source>
</reference>
<organism evidence="1 2">
    <name type="scientific">Botrytis porri</name>
    <dbReference type="NCBI Taxonomy" id="87229"/>
    <lineage>
        <taxon>Eukaryota</taxon>
        <taxon>Fungi</taxon>
        <taxon>Dikarya</taxon>
        <taxon>Ascomycota</taxon>
        <taxon>Pezizomycotina</taxon>
        <taxon>Leotiomycetes</taxon>
        <taxon>Helotiales</taxon>
        <taxon>Sclerotiniaceae</taxon>
        <taxon>Botrytis</taxon>
    </lineage>
</organism>
<evidence type="ECO:0000313" key="1">
    <source>
        <dbReference type="EMBL" id="TGO86478.1"/>
    </source>
</evidence>
<evidence type="ECO:0000313" key="2">
    <source>
        <dbReference type="Proteomes" id="UP000297280"/>
    </source>
</evidence>
<accession>A0A4Z1KLM1</accession>